<dbReference type="Proteomes" id="UP000647017">
    <property type="component" value="Unassembled WGS sequence"/>
</dbReference>
<name>A0ABQ4I5N6_9ACTN</name>
<evidence type="ECO:0000313" key="2">
    <source>
        <dbReference type="Proteomes" id="UP000647017"/>
    </source>
</evidence>
<dbReference type="RefSeq" id="WP_377462001.1">
    <property type="nucleotide sequence ID" value="NZ_JBHLZS010000088.1"/>
</dbReference>
<evidence type="ECO:0000313" key="1">
    <source>
        <dbReference type="EMBL" id="GIJ13217.1"/>
    </source>
</evidence>
<dbReference type="EMBL" id="BOOZ01000089">
    <property type="protein sequence ID" value="GIJ13217.1"/>
    <property type="molecule type" value="Genomic_DNA"/>
</dbReference>
<proteinExistence type="predicted"/>
<comment type="caution">
    <text evidence="1">The sequence shown here is derived from an EMBL/GenBank/DDBJ whole genome shotgun (WGS) entry which is preliminary data.</text>
</comment>
<accession>A0ABQ4I5N6</accession>
<gene>
    <name evidence="1" type="ORF">Van01_64310</name>
</gene>
<sequence length="277" mass="30649">MDELAQLSTAVTEFAARTSMTLVPAVPEHDTGSEVCIQPGTLDLPGFLSLAEKLGGGVLYLKAEPFEPEHDDAAENPPEHLLKHRGNIGRVSVAFAANGIVHFWEQEAPWYYEWQDRENSAYSRFPAPRGNLDDGPERLSGEERARLADELANTLLASPEFRAAKMGARQRVARFAVPPDTHEWVRWDAIREACDRAEVLAQTQYASITDRLDGLAAELLTTPAYQQASSPAARKQVAEQFLISQADGFSPPAHLRDELYARSQRLLKTAKHPPALL</sequence>
<keyword evidence="2" id="KW-1185">Reference proteome</keyword>
<protein>
    <submittedName>
        <fullName evidence="1">Uncharacterized protein</fullName>
    </submittedName>
</protein>
<organism evidence="1 2">
    <name type="scientific">Micromonospora andamanensis</name>
    <dbReference type="NCBI Taxonomy" id="1287068"/>
    <lineage>
        <taxon>Bacteria</taxon>
        <taxon>Bacillati</taxon>
        <taxon>Actinomycetota</taxon>
        <taxon>Actinomycetes</taxon>
        <taxon>Micromonosporales</taxon>
        <taxon>Micromonosporaceae</taxon>
        <taxon>Micromonospora</taxon>
    </lineage>
</organism>
<reference evidence="1 2" key="1">
    <citation type="submission" date="2021-01" db="EMBL/GenBank/DDBJ databases">
        <title>Whole genome shotgun sequence of Verrucosispora andamanensis NBRC 109075.</title>
        <authorList>
            <person name="Komaki H."/>
            <person name="Tamura T."/>
        </authorList>
    </citation>
    <scope>NUCLEOTIDE SEQUENCE [LARGE SCALE GENOMIC DNA]</scope>
    <source>
        <strain evidence="1 2">NBRC 109075</strain>
    </source>
</reference>